<accession>A2DBK7</accession>
<dbReference type="Gene3D" id="3.80.10.10">
    <property type="entry name" value="Ribonuclease Inhibitor"/>
    <property type="match status" value="1"/>
</dbReference>
<dbReference type="PANTHER" id="PTHR45661">
    <property type="entry name" value="SURFACE ANTIGEN"/>
    <property type="match status" value="1"/>
</dbReference>
<reference evidence="1" key="2">
    <citation type="journal article" date="2007" name="Science">
        <title>Draft genome sequence of the sexually transmitted pathogen Trichomonas vaginalis.</title>
        <authorList>
            <person name="Carlton J.M."/>
            <person name="Hirt R.P."/>
            <person name="Silva J.C."/>
            <person name="Delcher A.L."/>
            <person name="Schatz M."/>
            <person name="Zhao Q."/>
            <person name="Wortman J.R."/>
            <person name="Bidwell S.L."/>
            <person name="Alsmark U.C.M."/>
            <person name="Besteiro S."/>
            <person name="Sicheritz-Ponten T."/>
            <person name="Noel C.J."/>
            <person name="Dacks J.B."/>
            <person name="Foster P.G."/>
            <person name="Simillion C."/>
            <person name="Van de Peer Y."/>
            <person name="Miranda-Saavedra D."/>
            <person name="Barton G.J."/>
            <person name="Westrop G.D."/>
            <person name="Mueller S."/>
            <person name="Dessi D."/>
            <person name="Fiori P.L."/>
            <person name="Ren Q."/>
            <person name="Paulsen I."/>
            <person name="Zhang H."/>
            <person name="Bastida-Corcuera F.D."/>
            <person name="Simoes-Barbosa A."/>
            <person name="Brown M.T."/>
            <person name="Hayes R.D."/>
            <person name="Mukherjee M."/>
            <person name="Okumura C.Y."/>
            <person name="Schneider R."/>
            <person name="Smith A.J."/>
            <person name="Vanacova S."/>
            <person name="Villalvazo M."/>
            <person name="Haas B.J."/>
            <person name="Pertea M."/>
            <person name="Feldblyum T.V."/>
            <person name="Utterback T.R."/>
            <person name="Shu C.L."/>
            <person name="Osoegawa K."/>
            <person name="de Jong P.J."/>
            <person name="Hrdy I."/>
            <person name="Horvathova L."/>
            <person name="Zubacova Z."/>
            <person name="Dolezal P."/>
            <person name="Malik S.B."/>
            <person name="Logsdon J.M. Jr."/>
            <person name="Henze K."/>
            <person name="Gupta A."/>
            <person name="Wang C.C."/>
            <person name="Dunne R.L."/>
            <person name="Upcroft J.A."/>
            <person name="Upcroft P."/>
            <person name="White O."/>
            <person name="Salzberg S.L."/>
            <person name="Tang P."/>
            <person name="Chiu C.-H."/>
            <person name="Lee Y.-S."/>
            <person name="Embley T.M."/>
            <person name="Coombs G.H."/>
            <person name="Mottram J.C."/>
            <person name="Tachezy J."/>
            <person name="Fraser-Liggett C.M."/>
            <person name="Johnson P.J."/>
        </authorList>
    </citation>
    <scope>NUCLEOTIDE SEQUENCE [LARGE SCALE GENOMIC DNA]</scope>
    <source>
        <strain evidence="1">G3</strain>
    </source>
</reference>
<dbReference type="InterPro" id="IPR026906">
    <property type="entry name" value="LRR_5"/>
</dbReference>
<organism evidence="1 2">
    <name type="scientific">Trichomonas vaginalis (strain ATCC PRA-98 / G3)</name>
    <dbReference type="NCBI Taxonomy" id="412133"/>
    <lineage>
        <taxon>Eukaryota</taxon>
        <taxon>Metamonada</taxon>
        <taxon>Parabasalia</taxon>
        <taxon>Trichomonadida</taxon>
        <taxon>Trichomonadidae</taxon>
        <taxon>Trichomonas</taxon>
    </lineage>
</organism>
<evidence type="ECO:0000313" key="2">
    <source>
        <dbReference type="Proteomes" id="UP000001542"/>
    </source>
</evidence>
<gene>
    <name evidence="1" type="ORF">TVAG_093840</name>
</gene>
<name>A2DBK7_TRIV3</name>
<dbReference type="PANTHER" id="PTHR45661:SF3">
    <property type="entry name" value="IG-LIKE DOMAIN-CONTAINING PROTEIN"/>
    <property type="match status" value="1"/>
</dbReference>
<dbReference type="InParanoid" id="A2DBK7"/>
<dbReference type="SUPFAM" id="SSF52058">
    <property type="entry name" value="L domain-like"/>
    <property type="match status" value="2"/>
</dbReference>
<dbReference type="STRING" id="5722.A2DBK7"/>
<dbReference type="SMR" id="A2DBK7"/>
<evidence type="ECO:0000313" key="1">
    <source>
        <dbReference type="EMBL" id="EAY22210.1"/>
    </source>
</evidence>
<dbReference type="InterPro" id="IPR032675">
    <property type="entry name" value="LRR_dom_sf"/>
</dbReference>
<evidence type="ECO:0008006" key="3">
    <source>
        <dbReference type="Google" id="ProtNLM"/>
    </source>
</evidence>
<dbReference type="KEGG" id="tva:5467764"/>
<dbReference type="AlphaFoldDB" id="A2DBK7"/>
<dbReference type="EMBL" id="DS113185">
    <property type="protein sequence ID" value="EAY22210.1"/>
    <property type="molecule type" value="Genomic_DNA"/>
</dbReference>
<sequence>MNYRPFQFRNQVIESISINEEFPIYCFYRSNITNINLGNKIEMIPSLGFAFSTIESINLENIKFVSSNAFSNCEKLVNVSFSDKLEYIGQYAFYRCKNLEFVKINSNKIIEVGISAFSYCFKLNYSNIISVMSIIPEACFYFSFNENSNELHHSCKIIEKLTFYMFHGNITLNEGLEFIGDSSFQESSLTSIIIPSTVRYIDGNAFYKCSRLERIEIPSSVTYLGDYCFSKIYDLKSAIIGEGITKLPLGAFYECMSLSSIIFLGRITSFGSGSLGLTNISNLKLPPFCICEDGSFGFNDVKMIEIGYDSIISFGYLGSSGLNIVWNDNVTLIRSDYTYILQLNLYYVGNAKYDHEIDQSLYYLLNFNNQTKVYVTPRYRSCTFCGVKVIHTYFNPFEDQISLFSRIRRLHLEIEQPTHMLVIMMHILSRKFINLFHLYHFVIQS</sequence>
<keyword evidence="2" id="KW-1185">Reference proteome</keyword>
<dbReference type="Proteomes" id="UP000001542">
    <property type="component" value="Unassembled WGS sequence"/>
</dbReference>
<dbReference type="InterPro" id="IPR053139">
    <property type="entry name" value="Surface_bspA-like"/>
</dbReference>
<reference evidence="1" key="1">
    <citation type="submission" date="2006-10" db="EMBL/GenBank/DDBJ databases">
        <authorList>
            <person name="Amadeo P."/>
            <person name="Zhao Q."/>
            <person name="Wortman J."/>
            <person name="Fraser-Liggett C."/>
            <person name="Carlton J."/>
        </authorList>
    </citation>
    <scope>NUCLEOTIDE SEQUENCE</scope>
    <source>
        <strain evidence="1">G3</strain>
    </source>
</reference>
<proteinExistence type="predicted"/>
<dbReference type="RefSeq" id="XP_001583196.1">
    <property type="nucleotide sequence ID" value="XM_001583146.1"/>
</dbReference>
<dbReference type="VEuPathDB" id="TrichDB:TVAGG3_0381860"/>
<dbReference type="VEuPathDB" id="TrichDB:TVAG_093840"/>
<protein>
    <recommendedName>
        <fullName evidence="3">Surface antigen BspA-like</fullName>
    </recommendedName>
</protein>
<dbReference type="Pfam" id="PF13306">
    <property type="entry name" value="LRR_5"/>
    <property type="match status" value="2"/>
</dbReference>